<feature type="compositionally biased region" description="Polar residues" evidence="1">
    <location>
        <begin position="280"/>
        <end position="295"/>
    </location>
</feature>
<dbReference type="Gene3D" id="1.20.1270.60">
    <property type="entry name" value="Arfaptin homology (AH) domain/BAR domain"/>
    <property type="match status" value="1"/>
</dbReference>
<accession>A0A5N6MPD6</accession>
<feature type="compositionally biased region" description="Acidic residues" evidence="1">
    <location>
        <begin position="254"/>
        <end position="271"/>
    </location>
</feature>
<feature type="region of interest" description="Disordered" evidence="1">
    <location>
        <begin position="254"/>
        <end position="296"/>
    </location>
</feature>
<comment type="caution">
    <text evidence="2">The sequence shown here is derived from an EMBL/GenBank/DDBJ whole genome shotgun (WGS) entry which is preliminary data.</text>
</comment>
<dbReference type="Proteomes" id="UP000326396">
    <property type="component" value="Linkage Group LG5"/>
</dbReference>
<dbReference type="PANTHER" id="PTHR34119:SF1">
    <property type="entry name" value="OS04G0394700 PROTEIN"/>
    <property type="match status" value="1"/>
</dbReference>
<feature type="compositionally biased region" description="Polar residues" evidence="1">
    <location>
        <begin position="368"/>
        <end position="385"/>
    </location>
</feature>
<feature type="region of interest" description="Disordered" evidence="1">
    <location>
        <begin position="366"/>
        <end position="427"/>
    </location>
</feature>
<name>A0A5N6MPD6_9ASTR</name>
<feature type="compositionally biased region" description="Basic residues" evidence="1">
    <location>
        <begin position="1"/>
        <end position="24"/>
    </location>
</feature>
<dbReference type="CDD" id="cd07307">
    <property type="entry name" value="BAR"/>
    <property type="match status" value="1"/>
</dbReference>
<feature type="region of interest" description="Disordered" evidence="1">
    <location>
        <begin position="1"/>
        <end position="29"/>
    </location>
</feature>
<gene>
    <name evidence="2" type="ORF">E3N88_31110</name>
</gene>
<evidence type="ECO:0000256" key="1">
    <source>
        <dbReference type="SAM" id="MobiDB-lite"/>
    </source>
</evidence>
<dbReference type="InterPro" id="IPR037488">
    <property type="entry name" value="At2g33490-like"/>
</dbReference>
<evidence type="ECO:0000313" key="3">
    <source>
        <dbReference type="Proteomes" id="UP000326396"/>
    </source>
</evidence>
<organism evidence="2 3">
    <name type="scientific">Mikania micrantha</name>
    <name type="common">bitter vine</name>
    <dbReference type="NCBI Taxonomy" id="192012"/>
    <lineage>
        <taxon>Eukaryota</taxon>
        <taxon>Viridiplantae</taxon>
        <taxon>Streptophyta</taxon>
        <taxon>Embryophyta</taxon>
        <taxon>Tracheophyta</taxon>
        <taxon>Spermatophyta</taxon>
        <taxon>Magnoliopsida</taxon>
        <taxon>eudicotyledons</taxon>
        <taxon>Gunneridae</taxon>
        <taxon>Pentapetalae</taxon>
        <taxon>asterids</taxon>
        <taxon>campanulids</taxon>
        <taxon>Asterales</taxon>
        <taxon>Asteraceae</taxon>
        <taxon>Asteroideae</taxon>
        <taxon>Heliantheae alliance</taxon>
        <taxon>Eupatorieae</taxon>
        <taxon>Mikania</taxon>
    </lineage>
</organism>
<protein>
    <recommendedName>
        <fullName evidence="4">BAR domain-containing protein</fullName>
    </recommendedName>
</protein>
<dbReference type="PANTHER" id="PTHR34119">
    <property type="entry name" value="HYDROXYPROLINE-RICH GLYCOPROTEIN-LIKE"/>
    <property type="match status" value="1"/>
</dbReference>
<reference evidence="2 3" key="1">
    <citation type="submission" date="2019-05" db="EMBL/GenBank/DDBJ databases">
        <title>Mikania micrantha, genome provides insights into the molecular mechanism of rapid growth.</title>
        <authorList>
            <person name="Liu B."/>
        </authorList>
    </citation>
    <scope>NUCLEOTIDE SEQUENCE [LARGE SCALE GENOMIC DNA]</scope>
    <source>
        <strain evidence="2">NLD-2019</strain>
        <tissue evidence="2">Leaf</tissue>
    </source>
</reference>
<dbReference type="OrthoDB" id="1925034at2759"/>
<dbReference type="AlphaFoldDB" id="A0A5N6MPD6"/>
<keyword evidence="3" id="KW-1185">Reference proteome</keyword>
<dbReference type="EMBL" id="SZYD01000015">
    <property type="protein sequence ID" value="KAD3641886.1"/>
    <property type="molecule type" value="Genomic_DNA"/>
</dbReference>
<dbReference type="InterPro" id="IPR027267">
    <property type="entry name" value="AH/BAR_dom_sf"/>
</dbReference>
<proteinExistence type="predicted"/>
<feature type="compositionally biased region" description="Polar residues" evidence="1">
    <location>
        <begin position="415"/>
        <end position="427"/>
    </location>
</feature>
<dbReference type="SUPFAM" id="SSF103657">
    <property type="entry name" value="BAR/IMD domain-like"/>
    <property type="match status" value="1"/>
</dbReference>
<evidence type="ECO:0008006" key="4">
    <source>
        <dbReference type="Google" id="ProtNLM"/>
    </source>
</evidence>
<evidence type="ECO:0000313" key="2">
    <source>
        <dbReference type="EMBL" id="KAD3641886.1"/>
    </source>
</evidence>
<sequence length="549" mass="61099">MKSPFRKVRGLGLHRHDKRHRHGIQRSSAQLDELAQASQDMQDMRDCYDSLLTAAASTTNTAYEFSESLKEMGGCLLEKTALSDDEDSGRVLLMLGKVQFDIQKLVDNYRSHISQTITVPSQSLLNELNIVEDMKKQCDEKRTLYEELKTQYEKGKVKSSKLEHVSSRQLQTAWEEFDEEATMFIFRMKSLKNSQSRSLLTQAARHYAAQMFFYRKALKSLETIEPHVKLTTEQQHIDYHFSGLEDDDRDSVFLSEDEDEEDGSDYDNDTFEDNKLNIEPSVNKNEASTSGNSVELDNEVTFPQVPVKPAVVNMNRKPLQNSTVDLNKGSKSAPLFMEKNIDPSERYRQMRQSSVRRLSTYVLPTPLEKTSVTPGTQSQCQSQGIKSKPPANICHSVPLEKSSGKPTPLPAPQTVHPSPQTDPPLTSSAKKIKRYAFSGPLTGGAQSNKVPLYASGPIGFTPRPLPISGAVLPTSLTQPLSTSEAYPLSASMVSSPVISELHELPRPPANVVSTKSSKVGFSAPLVTYKRGPDTTMVSPPLSPIDFKDI</sequence>